<evidence type="ECO:0000313" key="2">
    <source>
        <dbReference type="EMBL" id="TEB05458.1"/>
    </source>
</evidence>
<comment type="caution">
    <text evidence="2">The sequence shown here is derived from an EMBL/GenBank/DDBJ whole genome shotgun (WGS) entry which is preliminary data.</text>
</comment>
<reference evidence="2 3" key="1">
    <citation type="journal article" date="2018" name="Environ. Microbiol.">
        <title>Novel energy conservation strategies and behaviour of Pelotomaculum schinkii driving syntrophic propionate catabolism.</title>
        <authorList>
            <person name="Hidalgo-Ahumada C.A.P."/>
            <person name="Nobu M.K."/>
            <person name="Narihiro T."/>
            <person name="Tamaki H."/>
            <person name="Liu W.T."/>
            <person name="Kamagata Y."/>
            <person name="Stams A.J.M."/>
            <person name="Imachi H."/>
            <person name="Sousa D.Z."/>
        </authorList>
    </citation>
    <scope>NUCLEOTIDE SEQUENCE [LARGE SCALE GENOMIC DNA]</scope>
    <source>
        <strain evidence="2 3">HH</strain>
    </source>
</reference>
<dbReference type="InterPro" id="IPR025496">
    <property type="entry name" value="DUF4387"/>
</dbReference>
<feature type="domain" description="DUF4387" evidence="1">
    <location>
        <begin position="6"/>
        <end position="103"/>
    </location>
</feature>
<dbReference type="Proteomes" id="UP000298324">
    <property type="component" value="Unassembled WGS sequence"/>
</dbReference>
<dbReference type="Pfam" id="PF14330">
    <property type="entry name" value="DUF4387"/>
    <property type="match status" value="1"/>
</dbReference>
<organism evidence="2 3">
    <name type="scientific">Pelotomaculum schinkii</name>
    <dbReference type="NCBI Taxonomy" id="78350"/>
    <lineage>
        <taxon>Bacteria</taxon>
        <taxon>Bacillati</taxon>
        <taxon>Bacillota</taxon>
        <taxon>Clostridia</taxon>
        <taxon>Eubacteriales</taxon>
        <taxon>Desulfotomaculaceae</taxon>
        <taxon>Pelotomaculum</taxon>
    </lineage>
</organism>
<name>A0A4Y7R915_9FIRM</name>
<protein>
    <recommendedName>
        <fullName evidence="1">DUF4387 domain-containing protein</fullName>
    </recommendedName>
</protein>
<sequence>MKKINITELASVVRSKNSGPYELTFDIIFKDRAAFEQARRSGVFTKELIAGLYNIDIDKVIGVVEFEAANAIKATIVRPVVSGALGETDVYGAQQNAPLLSIEVPVSSDFVKYLDS</sequence>
<evidence type="ECO:0000313" key="3">
    <source>
        <dbReference type="Proteomes" id="UP000298324"/>
    </source>
</evidence>
<proteinExistence type="predicted"/>
<dbReference type="AlphaFoldDB" id="A0A4Y7R915"/>
<keyword evidence="3" id="KW-1185">Reference proteome</keyword>
<evidence type="ECO:0000259" key="1">
    <source>
        <dbReference type="Pfam" id="PF14330"/>
    </source>
</evidence>
<gene>
    <name evidence="2" type="ORF">Psch_02499</name>
</gene>
<dbReference type="EMBL" id="QFGA01000002">
    <property type="protein sequence ID" value="TEB05458.1"/>
    <property type="molecule type" value="Genomic_DNA"/>
</dbReference>
<dbReference type="RefSeq" id="WP_190240513.1">
    <property type="nucleotide sequence ID" value="NZ_QFGA01000002.1"/>
</dbReference>
<accession>A0A4Y7R915</accession>